<feature type="transmembrane region" description="Helical" evidence="1">
    <location>
        <begin position="7"/>
        <end position="26"/>
    </location>
</feature>
<gene>
    <name evidence="2" type="ORF">FTX54_002635</name>
</gene>
<keyword evidence="1" id="KW-0812">Transmembrane</keyword>
<dbReference type="AlphaFoldDB" id="A0A5C7FGI5"/>
<organism evidence="2 3">
    <name type="scientific">Alkalicoccus halolimnae</name>
    <dbReference type="NCBI Taxonomy" id="1667239"/>
    <lineage>
        <taxon>Bacteria</taxon>
        <taxon>Bacillati</taxon>
        <taxon>Bacillota</taxon>
        <taxon>Bacilli</taxon>
        <taxon>Bacillales</taxon>
        <taxon>Bacillaceae</taxon>
        <taxon>Alkalicoccus</taxon>
    </lineage>
</organism>
<feature type="transmembrane region" description="Helical" evidence="1">
    <location>
        <begin position="38"/>
        <end position="58"/>
    </location>
</feature>
<evidence type="ECO:0000256" key="1">
    <source>
        <dbReference type="SAM" id="Phobius"/>
    </source>
</evidence>
<keyword evidence="1" id="KW-1133">Transmembrane helix</keyword>
<name>A0A5C7FGI5_9BACI</name>
<dbReference type="RefSeq" id="WP_147803960.1">
    <property type="nucleotide sequence ID" value="NZ_CP144914.1"/>
</dbReference>
<dbReference type="KEGG" id="ahal:FTX54_002635"/>
<evidence type="ECO:0000313" key="2">
    <source>
        <dbReference type="EMBL" id="WWD80481.1"/>
    </source>
</evidence>
<keyword evidence="1" id="KW-0472">Membrane</keyword>
<reference evidence="2 3" key="1">
    <citation type="submission" date="2024-01" db="EMBL/GenBank/DDBJ databases">
        <title>Complete Genome Sequence of Alkalicoccus halolimnae BZ-SZ-XJ29T, a Moderately Halophilic Bacterium Isolated from a Salt Lake.</title>
        <authorList>
            <person name="Zhao B."/>
        </authorList>
    </citation>
    <scope>NUCLEOTIDE SEQUENCE [LARGE SCALE GENOMIC DNA]</scope>
    <source>
        <strain evidence="2 3">BZ-SZ-XJ29</strain>
    </source>
</reference>
<dbReference type="EMBL" id="CP144914">
    <property type="protein sequence ID" value="WWD80481.1"/>
    <property type="molecule type" value="Genomic_DNA"/>
</dbReference>
<dbReference type="Proteomes" id="UP000321816">
    <property type="component" value="Chromosome"/>
</dbReference>
<evidence type="ECO:0000313" key="3">
    <source>
        <dbReference type="Proteomes" id="UP000321816"/>
    </source>
</evidence>
<keyword evidence="3" id="KW-1185">Reference proteome</keyword>
<proteinExistence type="predicted"/>
<accession>A0A5C7FGI5</accession>
<sequence>MNRPTRLTMILTLSMLLVLVGGYQMVTEVLSESRFLAAYTMTVAGSIGVITTIHAMTLPERKHPG</sequence>
<protein>
    <submittedName>
        <fullName evidence="2">Uncharacterized protein</fullName>
    </submittedName>
</protein>